<evidence type="ECO:0000256" key="8">
    <source>
        <dbReference type="ARBA" id="ARBA00022824"/>
    </source>
</evidence>
<dbReference type="FunCoup" id="A0A665VNE6">
    <property type="interactions" value="68"/>
</dbReference>
<evidence type="ECO:0000256" key="15">
    <source>
        <dbReference type="PIRSR" id="PIRSR000047-1"/>
    </source>
</evidence>
<dbReference type="InterPro" id="IPR036396">
    <property type="entry name" value="Cyt_P450_sf"/>
</dbReference>
<evidence type="ECO:0000256" key="3">
    <source>
        <dbReference type="ARBA" id="ARBA00004860"/>
    </source>
</evidence>
<comment type="similarity">
    <text evidence="4 17">Belongs to the cytochrome P450 family.</text>
</comment>
<dbReference type="GO" id="GO:0006699">
    <property type="term" value="P:bile acid biosynthetic process"/>
    <property type="evidence" value="ECO:0007669"/>
    <property type="project" value="UniProtKB-UniPathway"/>
</dbReference>
<evidence type="ECO:0000256" key="9">
    <source>
        <dbReference type="ARBA" id="ARBA00023002"/>
    </source>
</evidence>
<evidence type="ECO:0000256" key="2">
    <source>
        <dbReference type="ARBA" id="ARBA00004586"/>
    </source>
</evidence>
<reference evidence="19" key="3">
    <citation type="submission" date="2025-09" db="UniProtKB">
        <authorList>
            <consortium name="Ensembl"/>
        </authorList>
    </citation>
    <scope>IDENTIFICATION</scope>
</reference>
<proteinExistence type="inferred from homology"/>
<dbReference type="Pfam" id="PF00067">
    <property type="entry name" value="p450"/>
    <property type="match status" value="1"/>
</dbReference>
<evidence type="ECO:0000256" key="6">
    <source>
        <dbReference type="ARBA" id="ARBA00022617"/>
    </source>
</evidence>
<evidence type="ECO:0000256" key="17">
    <source>
        <dbReference type="RuleBase" id="RU000461"/>
    </source>
</evidence>
<dbReference type="PANTHER" id="PTHR24304">
    <property type="entry name" value="CYTOCHROME P450 FAMILY 7"/>
    <property type="match status" value="1"/>
</dbReference>
<organism evidence="19 20">
    <name type="scientific">Echeneis naucrates</name>
    <name type="common">Live sharksucker</name>
    <dbReference type="NCBI Taxonomy" id="173247"/>
    <lineage>
        <taxon>Eukaryota</taxon>
        <taxon>Metazoa</taxon>
        <taxon>Chordata</taxon>
        <taxon>Craniata</taxon>
        <taxon>Vertebrata</taxon>
        <taxon>Euteleostomi</taxon>
        <taxon>Actinopterygii</taxon>
        <taxon>Neopterygii</taxon>
        <taxon>Teleostei</taxon>
        <taxon>Neoteleostei</taxon>
        <taxon>Acanthomorphata</taxon>
        <taxon>Carangaria</taxon>
        <taxon>Carangiformes</taxon>
        <taxon>Echeneidae</taxon>
        <taxon>Echeneis</taxon>
    </lineage>
</organism>
<evidence type="ECO:0000256" key="18">
    <source>
        <dbReference type="SAM" id="SignalP"/>
    </source>
</evidence>
<evidence type="ECO:0000313" key="19">
    <source>
        <dbReference type="Ensembl" id="ENSENLP00000032747.1"/>
    </source>
</evidence>
<dbReference type="PROSITE" id="PS00086">
    <property type="entry name" value="CYTOCHROME_P450"/>
    <property type="match status" value="1"/>
</dbReference>
<dbReference type="GO" id="GO:0020037">
    <property type="term" value="F:heme binding"/>
    <property type="evidence" value="ECO:0007669"/>
    <property type="project" value="InterPro"/>
</dbReference>
<dbReference type="GO" id="GO:0008203">
    <property type="term" value="P:cholesterol metabolic process"/>
    <property type="evidence" value="ECO:0007669"/>
    <property type="project" value="UniProtKB-KW"/>
</dbReference>
<keyword evidence="9 17" id="KW-0560">Oxidoreductase</keyword>
<dbReference type="OMA" id="MFRTAHN"/>
<evidence type="ECO:0000256" key="13">
    <source>
        <dbReference type="ARBA" id="ARBA00023166"/>
    </source>
</evidence>
<keyword evidence="13" id="KW-1207">Sterol metabolism</keyword>
<comment type="cofactor">
    <cofactor evidence="1 15">
        <name>heme</name>
        <dbReference type="ChEBI" id="CHEBI:30413"/>
    </cofactor>
</comment>
<keyword evidence="10 15" id="KW-0408">Iron</keyword>
<sequence length="516" mass="59445">MHTVCFSPLSILSVHWFLYIRSVLILCCRHWQPGEPAVENGFIPYLGCALQFGANPLQFLHSRQKKYGHIFTCKIAGQYIHFLCDPFSYHSVIRQGRHLDWRKFHFATSVKAFGHDSFDPRHGHTTENLHQTFLKTLQGEALPSLIETMMGHLQDVMLRSDTLSPSKDHWEVDGIFAFCYKVMFESGYLTLFGKEFGEDKSQARQAAQKALIFNALENFKEFDKIFPALVAGLPIHVFKSAYSARENLAKTMHADNLSKRENMSDLISMRMILNDSLSTFNDLSKARTHVALLWASQANTLPATFWSLFYMIRSPDALKAAHEEVQKIVKDSGLIVDANDPTLKLSREQLDNMPVLDSIIKEAMRLSSASMNVRVAKEDFLLHLDNQEAYRIRKDDVIALYPPMLHYDPEIYEDPFEYKYDRFLDEMGQEKSTFYHNGRRLRYFYMPFGSGVTKCPGRFFAVYEIKQFLSLVLSYFDMELLDPAIKVPPLDQSRAGLGILQPTYDVDFRYKLKAGI</sequence>
<feature type="binding site" description="axial binding residue" evidence="15">
    <location>
        <position position="455"/>
    </location>
    <ligand>
        <name>heme</name>
        <dbReference type="ChEBI" id="CHEBI:30413"/>
    </ligand>
    <ligandPart>
        <name>Fe</name>
        <dbReference type="ChEBI" id="CHEBI:18248"/>
    </ligandPart>
</feature>
<keyword evidence="17" id="KW-0503">Monooxygenase</keyword>
<keyword evidence="11" id="KW-0443">Lipid metabolism</keyword>
<dbReference type="GO" id="GO:0016705">
    <property type="term" value="F:oxidoreductase activity, acting on paired donors, with incorporation or reduction of molecular oxygen"/>
    <property type="evidence" value="ECO:0007669"/>
    <property type="project" value="InterPro"/>
</dbReference>
<keyword evidence="20" id="KW-1185">Reference proteome</keyword>
<dbReference type="GO" id="GO:0005789">
    <property type="term" value="C:endoplasmic reticulum membrane"/>
    <property type="evidence" value="ECO:0007669"/>
    <property type="project" value="UniProtKB-SubCell"/>
</dbReference>
<feature type="binding site" evidence="16">
    <location>
        <position position="299"/>
    </location>
    <ligand>
        <name>substrate</name>
    </ligand>
</feature>
<dbReference type="InterPro" id="IPR001128">
    <property type="entry name" value="Cyt_P450"/>
</dbReference>
<accession>A0A665VNE6</accession>
<dbReference type="GO" id="GO:0008395">
    <property type="term" value="F:steroid hydroxylase activity"/>
    <property type="evidence" value="ECO:0007669"/>
    <property type="project" value="TreeGrafter"/>
</dbReference>
<feature type="binding site" evidence="16">
    <location>
        <position position="111"/>
    </location>
    <ligand>
        <name>substrate</name>
    </ligand>
</feature>
<dbReference type="Gene3D" id="1.10.630.10">
    <property type="entry name" value="Cytochrome P450"/>
    <property type="match status" value="1"/>
</dbReference>
<keyword evidence="5" id="KW-0153">Cholesterol metabolism</keyword>
<feature type="chain" id="PRO_5025368097" evidence="18">
    <location>
        <begin position="26"/>
        <end position="516"/>
    </location>
</feature>
<dbReference type="InParanoid" id="A0A665VNE6"/>
<protein>
    <submittedName>
        <fullName evidence="19">Cholesterol 7-alpha-monooxygenase</fullName>
    </submittedName>
</protein>
<evidence type="ECO:0000313" key="20">
    <source>
        <dbReference type="Proteomes" id="UP000472264"/>
    </source>
</evidence>
<keyword evidence="12" id="KW-0472">Membrane</keyword>
<dbReference type="PANTHER" id="PTHR24304:SF1">
    <property type="entry name" value="CYTOCHROME P450 7A1"/>
    <property type="match status" value="1"/>
</dbReference>
<evidence type="ECO:0000256" key="7">
    <source>
        <dbReference type="ARBA" id="ARBA00022723"/>
    </source>
</evidence>
<dbReference type="InterPro" id="IPR024204">
    <property type="entry name" value="Cyt_P450_CYP7A1-type"/>
</dbReference>
<dbReference type="UniPathway" id="UPA00221"/>
<evidence type="ECO:0000256" key="14">
    <source>
        <dbReference type="ARBA" id="ARBA00023221"/>
    </source>
</evidence>
<dbReference type="InterPro" id="IPR002403">
    <property type="entry name" value="Cyt_P450_E_grp-IV"/>
</dbReference>
<keyword evidence="18" id="KW-0732">Signal</keyword>
<dbReference type="Proteomes" id="UP000472264">
    <property type="component" value="Chromosome 17"/>
</dbReference>
<evidence type="ECO:0000256" key="1">
    <source>
        <dbReference type="ARBA" id="ARBA00001971"/>
    </source>
</evidence>
<keyword evidence="14" id="KW-0753">Steroid metabolism</keyword>
<reference evidence="19" key="1">
    <citation type="submission" date="2021-04" db="EMBL/GenBank/DDBJ databases">
        <authorList>
            <consortium name="Wellcome Sanger Institute Data Sharing"/>
        </authorList>
    </citation>
    <scope>NUCLEOTIDE SEQUENCE [LARGE SCALE GENOMIC DNA]</scope>
</reference>
<name>A0A665VNE6_ECHNA</name>
<feature type="signal peptide" evidence="18">
    <location>
        <begin position="1"/>
        <end position="25"/>
    </location>
</feature>
<evidence type="ECO:0000256" key="4">
    <source>
        <dbReference type="ARBA" id="ARBA00010617"/>
    </source>
</evidence>
<keyword evidence="7 15" id="KW-0479">Metal-binding</keyword>
<dbReference type="InterPro" id="IPR050529">
    <property type="entry name" value="CYP450_sterol_14alpha_dmase"/>
</dbReference>
<evidence type="ECO:0000256" key="5">
    <source>
        <dbReference type="ARBA" id="ARBA00022548"/>
    </source>
</evidence>
<dbReference type="GO" id="GO:0005506">
    <property type="term" value="F:iron ion binding"/>
    <property type="evidence" value="ECO:0007669"/>
    <property type="project" value="InterPro"/>
</dbReference>
<evidence type="ECO:0000256" key="16">
    <source>
        <dbReference type="PIRSR" id="PIRSR000047-2"/>
    </source>
</evidence>
<evidence type="ECO:0000256" key="12">
    <source>
        <dbReference type="ARBA" id="ARBA00023136"/>
    </source>
</evidence>
<keyword evidence="6 15" id="KW-0349">Heme</keyword>
<evidence type="ECO:0000256" key="11">
    <source>
        <dbReference type="ARBA" id="ARBA00023098"/>
    </source>
</evidence>
<reference evidence="19" key="2">
    <citation type="submission" date="2025-08" db="UniProtKB">
        <authorList>
            <consortium name="Ensembl"/>
        </authorList>
    </citation>
    <scope>IDENTIFICATION</scope>
</reference>
<dbReference type="SUPFAM" id="SSF48264">
    <property type="entry name" value="Cytochrome P450"/>
    <property type="match status" value="1"/>
</dbReference>
<comment type="subcellular location">
    <subcellularLocation>
        <location evidence="2">Endoplasmic reticulum membrane</location>
    </subcellularLocation>
</comment>
<evidence type="ECO:0000256" key="10">
    <source>
        <dbReference type="ARBA" id="ARBA00023004"/>
    </source>
</evidence>
<dbReference type="CDD" id="cd20631">
    <property type="entry name" value="CYP7A1"/>
    <property type="match status" value="1"/>
</dbReference>
<dbReference type="Ensembl" id="ENSENLT00000033671.1">
    <property type="protein sequence ID" value="ENSENLP00000032747.1"/>
    <property type="gene ID" value="ENSENLG00000014439.1"/>
</dbReference>
<keyword evidence="8" id="KW-0256">Endoplasmic reticulum</keyword>
<comment type="pathway">
    <text evidence="3">Lipid metabolism; bile acid biosynthesis.</text>
</comment>
<gene>
    <name evidence="19" type="primary">LOC115057863</name>
</gene>
<dbReference type="PIRSF" id="PIRSF000047">
    <property type="entry name" value="Cytochrome_CYPVIIA1"/>
    <property type="match status" value="1"/>
</dbReference>
<dbReference type="AlphaFoldDB" id="A0A665VNE6"/>
<dbReference type="InterPro" id="IPR017972">
    <property type="entry name" value="Cyt_P450_CS"/>
</dbReference>
<dbReference type="PRINTS" id="PR00465">
    <property type="entry name" value="EP450IV"/>
</dbReference>
<dbReference type="GO" id="GO:0042632">
    <property type="term" value="P:cholesterol homeostasis"/>
    <property type="evidence" value="ECO:0007669"/>
    <property type="project" value="TreeGrafter"/>
</dbReference>